<evidence type="ECO:0000313" key="13">
    <source>
        <dbReference type="Proteomes" id="UP000030765"/>
    </source>
</evidence>
<dbReference type="OMA" id="LQWNEFF"/>
<feature type="transmembrane region" description="Helical" evidence="9">
    <location>
        <begin position="291"/>
        <end position="315"/>
    </location>
</feature>
<dbReference type="InterPro" id="IPR003439">
    <property type="entry name" value="ABC_transporter-like_ATP-bd"/>
</dbReference>
<dbReference type="InterPro" id="IPR017871">
    <property type="entry name" value="ABC_transporter-like_CS"/>
</dbReference>
<dbReference type="GO" id="GO:0005524">
    <property type="term" value="F:ATP binding"/>
    <property type="evidence" value="ECO:0007669"/>
    <property type="project" value="UniProtKB-KW"/>
</dbReference>
<feature type="domain" description="ABC transporter" evidence="10">
    <location>
        <begin position="1388"/>
        <end position="1623"/>
    </location>
</feature>
<name>A0A084WNC8_ANOSI</name>
<dbReference type="Pfam" id="PF23321">
    <property type="entry name" value="R1_ABCA1"/>
    <property type="match status" value="1"/>
</dbReference>
<dbReference type="PROSITE" id="PS50893">
    <property type="entry name" value="ABC_TRANSPORTER_2"/>
    <property type="match status" value="2"/>
</dbReference>
<dbReference type="Pfam" id="PF12698">
    <property type="entry name" value="ABC2_membrane_3"/>
    <property type="match status" value="2"/>
</dbReference>
<feature type="transmembrane region" description="Helical" evidence="9">
    <location>
        <begin position="438"/>
        <end position="461"/>
    </location>
</feature>
<dbReference type="PANTHER" id="PTHR19229:SF250">
    <property type="entry name" value="ABC TRANSPORTER DOMAIN-CONTAINING PROTEIN-RELATED"/>
    <property type="match status" value="1"/>
</dbReference>
<feature type="transmembrane region" description="Helical" evidence="9">
    <location>
        <begin position="1198"/>
        <end position="1219"/>
    </location>
</feature>
<dbReference type="EnsemblMetazoa" id="ASIC019812-RA">
    <property type="protein sequence ID" value="ASIC019812-PA"/>
    <property type="gene ID" value="ASIC019812"/>
</dbReference>
<feature type="transmembrane region" description="Helical" evidence="9">
    <location>
        <begin position="335"/>
        <end position="358"/>
    </location>
</feature>
<evidence type="ECO:0000259" key="10">
    <source>
        <dbReference type="PROSITE" id="PS50893"/>
    </source>
</evidence>
<evidence type="ECO:0000256" key="4">
    <source>
        <dbReference type="ARBA" id="ARBA00022737"/>
    </source>
</evidence>
<reference evidence="12" key="2">
    <citation type="submission" date="2020-05" db="UniProtKB">
        <authorList>
            <consortium name="EnsemblMetazoa"/>
        </authorList>
    </citation>
    <scope>IDENTIFICATION</scope>
</reference>
<dbReference type="EMBL" id="KE525352">
    <property type="protein sequence ID" value="KFB51722.1"/>
    <property type="molecule type" value="Genomic_DNA"/>
</dbReference>
<evidence type="ECO:0000256" key="2">
    <source>
        <dbReference type="ARBA" id="ARBA00022448"/>
    </source>
</evidence>
<dbReference type="PANTHER" id="PTHR19229">
    <property type="entry name" value="ATP-BINDING CASSETTE TRANSPORTER SUBFAMILY A ABCA"/>
    <property type="match status" value="1"/>
</dbReference>
<dbReference type="GO" id="GO:0140359">
    <property type="term" value="F:ABC-type transporter activity"/>
    <property type="evidence" value="ECO:0007669"/>
    <property type="project" value="InterPro"/>
</dbReference>
<feature type="transmembrane region" description="Helical" evidence="9">
    <location>
        <begin position="1300"/>
        <end position="1317"/>
    </location>
</feature>
<accession>A0A084WNC8</accession>
<dbReference type="GO" id="GO:0016887">
    <property type="term" value="F:ATP hydrolysis activity"/>
    <property type="evidence" value="ECO:0007669"/>
    <property type="project" value="InterPro"/>
</dbReference>
<feature type="transmembrane region" description="Helical" evidence="9">
    <location>
        <begin position="915"/>
        <end position="937"/>
    </location>
</feature>
<protein>
    <submittedName>
        <fullName evidence="11">AGAP007504-PA-like protein</fullName>
    </submittedName>
</protein>
<feature type="transmembrane region" description="Helical" evidence="9">
    <location>
        <begin position="364"/>
        <end position="384"/>
    </location>
</feature>
<keyword evidence="7 9" id="KW-1133">Transmembrane helix</keyword>
<feature type="transmembrane region" description="Helical" evidence="9">
    <location>
        <begin position="251"/>
        <end position="271"/>
    </location>
</feature>
<dbReference type="InterPro" id="IPR013525">
    <property type="entry name" value="ABC2_TM"/>
</dbReference>
<evidence type="ECO:0000256" key="5">
    <source>
        <dbReference type="ARBA" id="ARBA00022741"/>
    </source>
</evidence>
<dbReference type="PROSITE" id="PS00211">
    <property type="entry name" value="ABC_TRANSPORTER_1"/>
    <property type="match status" value="1"/>
</dbReference>
<evidence type="ECO:0000256" key="1">
    <source>
        <dbReference type="ARBA" id="ARBA00004141"/>
    </source>
</evidence>
<keyword evidence="13" id="KW-1185">Reference proteome</keyword>
<dbReference type="SMART" id="SM00382">
    <property type="entry name" value="AAA"/>
    <property type="match status" value="2"/>
</dbReference>
<dbReference type="CDD" id="cd03263">
    <property type="entry name" value="ABC_subfamily_A"/>
    <property type="match status" value="2"/>
</dbReference>
<organism evidence="11">
    <name type="scientific">Anopheles sinensis</name>
    <name type="common">Mosquito</name>
    <dbReference type="NCBI Taxonomy" id="74873"/>
    <lineage>
        <taxon>Eukaryota</taxon>
        <taxon>Metazoa</taxon>
        <taxon>Ecdysozoa</taxon>
        <taxon>Arthropoda</taxon>
        <taxon>Hexapoda</taxon>
        <taxon>Insecta</taxon>
        <taxon>Pterygota</taxon>
        <taxon>Neoptera</taxon>
        <taxon>Endopterygota</taxon>
        <taxon>Diptera</taxon>
        <taxon>Nematocera</taxon>
        <taxon>Culicoidea</taxon>
        <taxon>Culicidae</taxon>
        <taxon>Anophelinae</taxon>
        <taxon>Anopheles</taxon>
    </lineage>
</organism>
<dbReference type="Gene3D" id="3.40.50.300">
    <property type="entry name" value="P-loop containing nucleotide triphosphate hydrolases"/>
    <property type="match status" value="2"/>
</dbReference>
<dbReference type="FunFam" id="3.40.50.300:FF:000298">
    <property type="entry name" value="ATP-binding cassette sub-family A member 12"/>
    <property type="match status" value="1"/>
</dbReference>
<dbReference type="VEuPathDB" id="VectorBase:ASIC019812"/>
<gene>
    <name evidence="11" type="ORF">ZHAS_00019812</name>
</gene>
<dbReference type="GO" id="GO:0016020">
    <property type="term" value="C:membrane"/>
    <property type="evidence" value="ECO:0007669"/>
    <property type="project" value="UniProtKB-SubCell"/>
</dbReference>
<dbReference type="GO" id="GO:0005319">
    <property type="term" value="F:lipid transporter activity"/>
    <property type="evidence" value="ECO:0007669"/>
    <property type="project" value="TreeGrafter"/>
</dbReference>
<evidence type="ECO:0000313" key="11">
    <source>
        <dbReference type="EMBL" id="KFB51722.1"/>
    </source>
</evidence>
<sequence length="1724" mass="193861">MTTSSWDKFLLLLWKNWIIQKRHYVQTAFEITIPVLACSLLILVRGLVTPTVYTKPTTFGSLNVQSLSMIREMVTNNPINLKIVYSPRNDVFERIVGRAARMLGTDVLHQGYNDSETMYKDLITNNFLAGVEFGDHLQNISSLPDRLEVALRFPSEMRTTRLPGAEFWANWRTFLIFPQFQVYGARNINASDGGYPANYYAEGFASVQNAISRSVLELRGFRNDTMPHVELKRFPYPSFYDDPLLRGLENLFPSIIMVAFFYSCVNTVKFITLEKELQLKESMKVMGLRGWIHWVAWFVRTLTLLTVSITLITILLSCNLTTNTKVAIFQFSNRFLIWTFFFVYGITTIMLCFMISTFFSKANIASGIAGIVWFYSLTPFQLTFGNYDRMSLGAKLGSSLWSNTAMGYGIMLFMKHEGTSIGLQWENLFSPVTVDDRLTMANVLGMLLIDAVLYLAVALYVEQIAPGKFGVPRRWNFILTRRFWKEEVFGGMMAAGGSIEANGLQAERESLKQHQRYASNMEDEGGPSEKAIGIGTVGLTKTFGKGRPAVCELTVNFYRDEITVLLGHNGAGKTTTMAMLTGMYPPTSGYATIDGHRIEGATVEEFRNTLGFCPQHNVLFNELTVAEHIRFFAKLKGVRSEAEIEEEITKYLRALELLEKRDAQSHTLSGGMKRKLSLAVALCGGSRVVFCDEPTSGMDPGARRTVWELLQQEKRTRTIILSTHFMDEADVLGDRIAVMCDGELRAVGTPFFLKKRFGAGYRLICVKEPNCQPELLTELLRRFVPNVTVESDIGTELSYRLQEQYRPMFQPALEELENNVTRCGISSYGIALSTMEEVFMRLGSDESKQYEDGKWENGTHKTEQHANGTGGGHDTLPPITITESYELQTGPQLLFSQISAMMSKKFLCFIRSWKISILQVLLPMLFVLLVIAIVRFFPNNVVLPPLEIKLGSYERTNTILSTNDRNASIVKAYGETIEGAATTGSHGLIITDKNFTEFLLEKSVENIRSVDNTFMIGSTLDVPRRNYTAWFNNKAYHTAPLALSVLYNAIERTVCANCSLTVTNKPLPYSTHVRFLRTQSGSNLGFQLAFNTGFAMAFVGALYILFYVRERASGSKLLQFVSGVDAVTFWGVSFVWDFAVYCVAMALYLGTLASFEEEGWSTPTELGRVALVFVCFGLAVIPFTYLGAHCFDVPSTGFIKMLIFNIFTGTVMFTAVFLLKVKDFDLRHVAETMEWIYMVFPLFALSHSLNNINLMETTRQICDAYCDATPFCSPQLVCKFNELCCDVDIFSFNQRGISRNLVYMLGVAVLSFTTLLLKEYRVISSLNLLASLKSVALKLRPRTDPNASSDETETIAIGEDTDVADERTRVEQFYNDGTYRNASGPTLLMLRDLSKCYGRATKEVRAVDRLTFAVGERECFGLLGVNGAGKTSTFRMLTGDRRITSGDAWVAGNSLRTQLPAVYRRIGYCPQFDALLEDLTGSETLRIFAQLRGIPTGSISSTIERLAVELNFAKHLHKRVQAYSGGNRRKLSTALALLGDPAVVYLDEPTTGMDPGAKRHFWNVMCHVRAEGQTALVLTSHSMEECEALCTRLAIMVNGELRCLGSAQHLKNKFSNGYFLTLKLKRADTKQLAERNKQAVMRFIQETFTNQTPAGSGEGDVVLKEEYQNYLTYHITDTDRRWSEMFGVLERAREQLQLEDYALGQTSLEQVFLTLTDTQRDSTN</sequence>
<evidence type="ECO:0000256" key="6">
    <source>
        <dbReference type="ARBA" id="ARBA00022840"/>
    </source>
</evidence>
<keyword evidence="4" id="KW-0677">Repeat</keyword>
<keyword evidence="8 9" id="KW-0472">Membrane</keyword>
<feature type="transmembrane region" description="Helical" evidence="9">
    <location>
        <begin position="1169"/>
        <end position="1186"/>
    </location>
</feature>
<dbReference type="InterPro" id="IPR027417">
    <property type="entry name" value="P-loop_NTPase"/>
</dbReference>
<feature type="transmembrane region" description="Helical" evidence="9">
    <location>
        <begin position="1084"/>
        <end position="1106"/>
    </location>
</feature>
<dbReference type="InterPro" id="IPR026082">
    <property type="entry name" value="ABCA"/>
</dbReference>
<dbReference type="FunFam" id="3.40.50.300:FF:000327">
    <property type="entry name" value="ATP-binding cassette sub-family A member 3"/>
    <property type="match status" value="1"/>
</dbReference>
<reference evidence="11 13" key="1">
    <citation type="journal article" date="2014" name="BMC Genomics">
        <title>Genome sequence of Anopheles sinensis provides insight into genetics basis of mosquito competence for malaria parasites.</title>
        <authorList>
            <person name="Zhou D."/>
            <person name="Zhang D."/>
            <person name="Ding G."/>
            <person name="Shi L."/>
            <person name="Hou Q."/>
            <person name="Ye Y."/>
            <person name="Xu Y."/>
            <person name="Zhou H."/>
            <person name="Xiong C."/>
            <person name="Li S."/>
            <person name="Yu J."/>
            <person name="Hong S."/>
            <person name="Yu X."/>
            <person name="Zou P."/>
            <person name="Chen C."/>
            <person name="Chang X."/>
            <person name="Wang W."/>
            <person name="Lv Y."/>
            <person name="Sun Y."/>
            <person name="Ma L."/>
            <person name="Shen B."/>
            <person name="Zhu C."/>
        </authorList>
    </citation>
    <scope>NUCLEOTIDE SEQUENCE [LARGE SCALE GENOMIC DNA]</scope>
</reference>
<dbReference type="OrthoDB" id="6512918at2759"/>
<keyword evidence="6" id="KW-0067">ATP-binding</keyword>
<evidence type="ECO:0000256" key="7">
    <source>
        <dbReference type="ARBA" id="ARBA00022989"/>
    </source>
</evidence>
<evidence type="ECO:0000256" key="9">
    <source>
        <dbReference type="SAM" id="Phobius"/>
    </source>
</evidence>
<keyword evidence="5" id="KW-0547">Nucleotide-binding</keyword>
<dbReference type="InterPro" id="IPR056264">
    <property type="entry name" value="R2_ABCA1-4-like"/>
</dbReference>
<feature type="transmembrane region" description="Helical" evidence="9">
    <location>
        <begin position="1235"/>
        <end position="1252"/>
    </location>
</feature>
<keyword evidence="2" id="KW-0813">Transport</keyword>
<feature type="transmembrane region" description="Helical" evidence="9">
    <location>
        <begin position="1127"/>
        <end position="1149"/>
    </location>
</feature>
<dbReference type="Pfam" id="PF00005">
    <property type="entry name" value="ABC_tran"/>
    <property type="match status" value="2"/>
</dbReference>
<proteinExistence type="predicted"/>
<feature type="domain" description="ABC transporter" evidence="10">
    <location>
        <begin position="534"/>
        <end position="766"/>
    </location>
</feature>
<dbReference type="SUPFAM" id="SSF52540">
    <property type="entry name" value="P-loop containing nucleoside triphosphate hydrolases"/>
    <property type="match status" value="2"/>
</dbReference>
<dbReference type="EMBL" id="ATLV01024587">
    <property type="status" value="NOT_ANNOTATED_CDS"/>
    <property type="molecule type" value="Genomic_DNA"/>
</dbReference>
<dbReference type="InterPro" id="IPR003593">
    <property type="entry name" value="AAA+_ATPase"/>
</dbReference>
<evidence type="ECO:0000256" key="3">
    <source>
        <dbReference type="ARBA" id="ARBA00022692"/>
    </source>
</evidence>
<keyword evidence="3 9" id="KW-0812">Transmembrane</keyword>
<dbReference type="VEuPathDB" id="VectorBase:ASIS024375"/>
<dbReference type="STRING" id="74873.A0A084WNC8"/>
<evidence type="ECO:0000256" key="8">
    <source>
        <dbReference type="ARBA" id="ARBA00023136"/>
    </source>
</evidence>
<dbReference type="Proteomes" id="UP000030765">
    <property type="component" value="Unassembled WGS sequence"/>
</dbReference>
<evidence type="ECO:0000313" key="12">
    <source>
        <dbReference type="EnsemblMetazoa" id="ASIC019812-PA"/>
    </source>
</evidence>
<comment type="subcellular location">
    <subcellularLocation>
        <location evidence="1">Membrane</location>
        <topology evidence="1">Multi-pass membrane protein</topology>
    </subcellularLocation>
</comment>